<accession>A0A1S6UA18</accession>
<keyword evidence="2" id="KW-1185">Reference proteome</keyword>
<dbReference type="EMBL" id="KY630187">
    <property type="protein sequence ID" value="AQW88542.1"/>
    <property type="molecule type" value="Genomic_DNA"/>
</dbReference>
<dbReference type="OrthoDB" id="27653at10239"/>
<protein>
    <submittedName>
        <fullName evidence="1">Uncharacterized protein</fullName>
    </submittedName>
</protein>
<reference evidence="1" key="1">
    <citation type="submission" date="2017-02" db="EMBL/GenBank/DDBJ databases">
        <title>Genome sequence of Serratia marcescens phage BF.</title>
        <authorList>
            <person name="Casey E."/>
            <person name="Fitzgerald B."/>
            <person name="Mahony J."/>
            <person name="Lugli G."/>
            <person name="Ventura M."/>
            <person name="van Sinderen D."/>
        </authorList>
    </citation>
    <scope>NUCLEOTIDE SEQUENCE [LARGE SCALE GENOMIC DNA]</scope>
</reference>
<evidence type="ECO:0000313" key="2">
    <source>
        <dbReference type="Proteomes" id="UP000221837"/>
    </source>
</evidence>
<evidence type="ECO:0000313" key="1">
    <source>
        <dbReference type="EMBL" id="AQW88542.1"/>
    </source>
</evidence>
<dbReference type="Proteomes" id="UP000221837">
    <property type="component" value="Genome"/>
</dbReference>
<organism evidence="1 2">
    <name type="scientific">Serratia phage BF</name>
    <dbReference type="NCBI Taxonomy" id="1962671"/>
    <lineage>
        <taxon>Viruses</taxon>
        <taxon>Duplodnaviria</taxon>
        <taxon>Heunggongvirae</taxon>
        <taxon>Uroviricota</taxon>
        <taxon>Caudoviricetes</taxon>
        <taxon>Eneladusvirus</taxon>
        <taxon>Eneladusvirus BF</taxon>
    </lineage>
</organism>
<sequence>MAQKDRRYSIAAEFTGHISGKKRQVLRFCGAWVSDHATRHEAEQEIVKWKASGEVPAVQSQRVLVEA</sequence>
<name>A0A1S6UA18_9CAUD</name>
<proteinExistence type="predicted"/>
<gene>
    <name evidence="1" type="ORF">BF_0017</name>
</gene>